<sequence>MKLLPFRVFPLASVLLASFVGLASAAPISLTGQILGDPRTGNFHDLFIDVTITGDTTSNQVSWKVDINTPNHPNAKLDEFYFNMIGLGSDYSFSGFNPTGWDINSPASSQGGGNMNLEFLFEALDPSGQPHADDVTNTQDLTFTMTKASGNFLASDFLNAFSSCSSDSEMPCGQMGAHLQSLQQGQSGFLVGNYAVSSSGGTPGSGGAPSSGGQVPEPNSSSLVLLAMGLLGASFWARRGAAAKL</sequence>
<evidence type="ECO:0000313" key="4">
    <source>
        <dbReference type="Proteomes" id="UP000295361"/>
    </source>
</evidence>
<dbReference type="InParanoid" id="A0A4R6QN18"/>
<feature type="domain" description="Ice-binding protein C-terminal" evidence="2">
    <location>
        <begin position="214"/>
        <end position="239"/>
    </location>
</feature>
<organism evidence="3 4">
    <name type="scientific">Roseateles toxinivorans</name>
    <dbReference type="NCBI Taxonomy" id="270368"/>
    <lineage>
        <taxon>Bacteria</taxon>
        <taxon>Pseudomonadati</taxon>
        <taxon>Pseudomonadota</taxon>
        <taxon>Betaproteobacteria</taxon>
        <taxon>Burkholderiales</taxon>
        <taxon>Sphaerotilaceae</taxon>
        <taxon>Roseateles</taxon>
    </lineage>
</organism>
<evidence type="ECO:0000256" key="1">
    <source>
        <dbReference type="SAM" id="SignalP"/>
    </source>
</evidence>
<dbReference type="Pfam" id="PF07589">
    <property type="entry name" value="PEP-CTERM"/>
    <property type="match status" value="1"/>
</dbReference>
<dbReference type="EMBL" id="SNXS01000003">
    <property type="protein sequence ID" value="TDP71556.1"/>
    <property type="molecule type" value="Genomic_DNA"/>
</dbReference>
<accession>A0A4R6QN18</accession>
<protein>
    <submittedName>
        <fullName evidence="3">Putative secreted protein with PEP-CTERM sorting signal</fullName>
    </submittedName>
</protein>
<keyword evidence="4" id="KW-1185">Reference proteome</keyword>
<evidence type="ECO:0000313" key="3">
    <source>
        <dbReference type="EMBL" id="TDP71556.1"/>
    </source>
</evidence>
<feature type="chain" id="PRO_5020487563" evidence="1">
    <location>
        <begin position="26"/>
        <end position="245"/>
    </location>
</feature>
<evidence type="ECO:0000259" key="2">
    <source>
        <dbReference type="Pfam" id="PF07589"/>
    </source>
</evidence>
<name>A0A4R6QN18_9BURK</name>
<dbReference type="AlphaFoldDB" id="A0A4R6QN18"/>
<keyword evidence="1" id="KW-0732">Signal</keyword>
<dbReference type="Proteomes" id="UP000295361">
    <property type="component" value="Unassembled WGS sequence"/>
</dbReference>
<dbReference type="InterPro" id="IPR013424">
    <property type="entry name" value="Ice-binding_C"/>
</dbReference>
<feature type="signal peptide" evidence="1">
    <location>
        <begin position="1"/>
        <end position="25"/>
    </location>
</feature>
<reference evidence="3 4" key="1">
    <citation type="submission" date="2019-03" db="EMBL/GenBank/DDBJ databases">
        <title>Genomic Encyclopedia of Type Strains, Phase IV (KMG-IV): sequencing the most valuable type-strain genomes for metagenomic binning, comparative biology and taxonomic classification.</title>
        <authorList>
            <person name="Goeker M."/>
        </authorList>
    </citation>
    <scope>NUCLEOTIDE SEQUENCE [LARGE SCALE GENOMIC DNA]</scope>
    <source>
        <strain evidence="3 4">DSM 16998</strain>
    </source>
</reference>
<proteinExistence type="predicted"/>
<comment type="caution">
    <text evidence="3">The sequence shown here is derived from an EMBL/GenBank/DDBJ whole genome shotgun (WGS) entry which is preliminary data.</text>
</comment>
<gene>
    <name evidence="3" type="ORF">DES47_103537</name>
</gene>